<keyword evidence="2" id="KW-1185">Reference proteome</keyword>
<name>A0A841SRL5_9BACL</name>
<protein>
    <submittedName>
        <fullName evidence="1">YheC/YheD family protein</fullName>
    </submittedName>
</protein>
<evidence type="ECO:0000313" key="2">
    <source>
        <dbReference type="Proteomes" id="UP000535838"/>
    </source>
</evidence>
<reference evidence="1 2" key="1">
    <citation type="submission" date="2020-08" db="EMBL/GenBank/DDBJ databases">
        <title>Cohnella phylogeny.</title>
        <authorList>
            <person name="Dunlap C."/>
        </authorList>
    </citation>
    <scope>NUCLEOTIDE SEQUENCE [LARGE SCALE GENOMIC DNA]</scope>
    <source>
        <strain evidence="1 2">DSM 25241</strain>
    </source>
</reference>
<dbReference type="RefSeq" id="WP_185119063.1">
    <property type="nucleotide sequence ID" value="NZ_JACJVQ010000005.1"/>
</dbReference>
<comment type="caution">
    <text evidence="1">The sequence shown here is derived from an EMBL/GenBank/DDBJ whole genome shotgun (WGS) entry which is preliminary data.</text>
</comment>
<organism evidence="1 2">
    <name type="scientific">Cohnella thailandensis</name>
    <dbReference type="NCBI Taxonomy" id="557557"/>
    <lineage>
        <taxon>Bacteria</taxon>
        <taxon>Bacillati</taxon>
        <taxon>Bacillota</taxon>
        <taxon>Bacilli</taxon>
        <taxon>Bacillales</taxon>
        <taxon>Paenibacillaceae</taxon>
        <taxon>Cohnella</taxon>
    </lineage>
</organism>
<gene>
    <name evidence="1" type="ORF">H7B67_07000</name>
</gene>
<dbReference type="EMBL" id="JACJVQ010000005">
    <property type="protein sequence ID" value="MBB6633852.1"/>
    <property type="molecule type" value="Genomic_DNA"/>
</dbReference>
<dbReference type="Proteomes" id="UP000535838">
    <property type="component" value="Unassembled WGS sequence"/>
</dbReference>
<dbReference type="SUPFAM" id="SSF56059">
    <property type="entry name" value="Glutathione synthetase ATP-binding domain-like"/>
    <property type="match status" value="1"/>
</dbReference>
<dbReference type="AlphaFoldDB" id="A0A841SRL5"/>
<proteinExistence type="predicted"/>
<dbReference type="InterPro" id="IPR026838">
    <property type="entry name" value="YheC/D"/>
</dbReference>
<accession>A0A841SRL5</accession>
<sequence length="390" mass="44823">MNSILPSPEILVHSNYSFGEKPVLAILTIEDDMQDFRGNRQNFADLISTGEKLGIMTYVVTVKHLKLNRPLVLGFTYNKSEDTWVKAYYPRPNVVYNRIPLREDERQPRVRKKLLSIARNPNVQLFNRRFFNKWSLFQWLNDSKQTRSYIPETKRLTESAVLSQMLKRHSLLYLKPVRGKAGVGIMSIKLQPERSLPYTLQIQEEKGSRTFRCSTLSRLWNRVLKQSNAIGEPYIAQQGIALASVNDRPFDLRSLIQKNEFGQWELTGIGARVAGDNSITTHVPRGGYIEEPEKLLVSVFGQDKARKVLSKVKNTALILARQIERSSKSRIGEMSMDLGVDASGQVWFFEANSKPMKFDEPHIRKKSLEQIFQYSQYLHSKVLKQSSGSQ</sequence>
<evidence type="ECO:0000313" key="1">
    <source>
        <dbReference type="EMBL" id="MBB6633852.1"/>
    </source>
</evidence>
<dbReference type="Pfam" id="PF14398">
    <property type="entry name" value="ATPgrasp_YheCD"/>
    <property type="match status" value="1"/>
</dbReference>